<dbReference type="SUPFAM" id="SSF47473">
    <property type="entry name" value="EF-hand"/>
    <property type="match status" value="1"/>
</dbReference>
<evidence type="ECO:0000313" key="4">
    <source>
        <dbReference type="Proteomes" id="UP000036102"/>
    </source>
</evidence>
<feature type="chain" id="PRO_5005289664" description="EF-hand domain-containing protein" evidence="1">
    <location>
        <begin position="23"/>
        <end position="126"/>
    </location>
</feature>
<dbReference type="PROSITE" id="PS00018">
    <property type="entry name" value="EF_HAND_1"/>
    <property type="match status" value="2"/>
</dbReference>
<keyword evidence="1" id="KW-0732">Signal</keyword>
<evidence type="ECO:0000259" key="2">
    <source>
        <dbReference type="PROSITE" id="PS50222"/>
    </source>
</evidence>
<feature type="signal peptide" evidence="1">
    <location>
        <begin position="1"/>
        <end position="22"/>
    </location>
</feature>
<organism evidence="3 4">
    <name type="scientific">Marinobacter subterrani</name>
    <dbReference type="NCBI Taxonomy" id="1658765"/>
    <lineage>
        <taxon>Bacteria</taxon>
        <taxon>Pseudomonadati</taxon>
        <taxon>Pseudomonadota</taxon>
        <taxon>Gammaproteobacteria</taxon>
        <taxon>Pseudomonadales</taxon>
        <taxon>Marinobacteraceae</taxon>
        <taxon>Marinobacter</taxon>
    </lineage>
</organism>
<dbReference type="EMBL" id="LFBU01000002">
    <property type="protein sequence ID" value="KMQ72909.1"/>
    <property type="molecule type" value="Genomic_DNA"/>
</dbReference>
<dbReference type="PATRIC" id="fig|1658765.3.peg.3369"/>
<dbReference type="GO" id="GO:0005509">
    <property type="term" value="F:calcium ion binding"/>
    <property type="evidence" value="ECO:0007669"/>
    <property type="project" value="InterPro"/>
</dbReference>
<dbReference type="PROSITE" id="PS50222">
    <property type="entry name" value="EF_HAND_2"/>
    <property type="match status" value="2"/>
</dbReference>
<dbReference type="InterPro" id="IPR011992">
    <property type="entry name" value="EF-hand-dom_pair"/>
</dbReference>
<name>A0A0J7J4I6_9GAMM</name>
<dbReference type="AlphaFoldDB" id="A0A0J7J4I6"/>
<evidence type="ECO:0000313" key="3">
    <source>
        <dbReference type="EMBL" id="KMQ72909.1"/>
    </source>
</evidence>
<reference evidence="3 4" key="1">
    <citation type="submission" date="2015-06" db="EMBL/GenBank/DDBJ databases">
        <title>Marinobacter subterrani, a genetically tractable neutrophilic iron-oxidizing strain isolated from the Soudan Iron Mine.</title>
        <authorList>
            <person name="Bonis B.M."/>
            <person name="Gralnick J.A."/>
        </authorList>
    </citation>
    <scope>NUCLEOTIDE SEQUENCE [LARGE SCALE GENOMIC DNA]</scope>
    <source>
        <strain evidence="3 4">JG233</strain>
    </source>
</reference>
<dbReference type="InterPro" id="IPR018247">
    <property type="entry name" value="EF_Hand_1_Ca_BS"/>
</dbReference>
<feature type="domain" description="EF-hand" evidence="2">
    <location>
        <begin position="81"/>
        <end position="108"/>
    </location>
</feature>
<gene>
    <name evidence="3" type="ORF">Msub_20104</name>
</gene>
<dbReference type="RefSeq" id="WP_048497231.1">
    <property type="nucleotide sequence ID" value="NZ_JADQCF010000009.1"/>
</dbReference>
<dbReference type="InterPro" id="IPR002048">
    <property type="entry name" value="EF_hand_dom"/>
</dbReference>
<sequence>MNRKTLFAISLITFGFAGTAAAADWEWKADWQQLDADNSGELVLQEFESGYFDVVDTDDDGWVTEDEYDTYLSDYDLDLYAYDTYDFNDDGYLSEDEFDNGLFDLADTDDDDILEEDEWDSGFWDV</sequence>
<proteinExistence type="predicted"/>
<protein>
    <recommendedName>
        <fullName evidence="2">EF-hand domain-containing protein</fullName>
    </recommendedName>
</protein>
<dbReference type="STRING" id="1658765.Msub_20104"/>
<comment type="caution">
    <text evidence="3">The sequence shown here is derived from an EMBL/GenBank/DDBJ whole genome shotgun (WGS) entry which is preliminary data.</text>
</comment>
<accession>A0A0J7J4I6</accession>
<evidence type="ECO:0000256" key="1">
    <source>
        <dbReference type="SAM" id="SignalP"/>
    </source>
</evidence>
<keyword evidence="4" id="KW-1185">Reference proteome</keyword>
<dbReference type="Proteomes" id="UP000036102">
    <property type="component" value="Unassembled WGS sequence"/>
</dbReference>
<dbReference type="Gene3D" id="1.10.238.10">
    <property type="entry name" value="EF-hand"/>
    <property type="match status" value="1"/>
</dbReference>
<feature type="domain" description="EF-hand" evidence="2">
    <location>
        <begin position="52"/>
        <end position="78"/>
    </location>
</feature>